<keyword evidence="3 6" id="KW-0269">Exonuclease</keyword>
<keyword evidence="7" id="KW-1185">Reference proteome</keyword>
<organism evidence="6 7">
    <name type="scientific">Paradesertivirga mongoliensis</name>
    <dbReference type="NCBI Taxonomy" id="2100740"/>
    <lineage>
        <taxon>Bacteria</taxon>
        <taxon>Pseudomonadati</taxon>
        <taxon>Bacteroidota</taxon>
        <taxon>Sphingobacteriia</taxon>
        <taxon>Sphingobacteriales</taxon>
        <taxon>Sphingobacteriaceae</taxon>
        <taxon>Paradesertivirga</taxon>
    </lineage>
</organism>
<dbReference type="PANTHER" id="PTHR30231">
    <property type="entry name" value="DNA POLYMERASE III SUBUNIT EPSILON"/>
    <property type="match status" value="1"/>
</dbReference>
<dbReference type="InterPro" id="IPR012337">
    <property type="entry name" value="RNaseH-like_sf"/>
</dbReference>
<dbReference type="InterPro" id="IPR036397">
    <property type="entry name" value="RNaseH_sf"/>
</dbReference>
<evidence type="ECO:0000313" key="6">
    <source>
        <dbReference type="EMBL" id="MFD2163629.1"/>
    </source>
</evidence>
<evidence type="ECO:0000313" key="7">
    <source>
        <dbReference type="Proteomes" id="UP001597387"/>
    </source>
</evidence>
<evidence type="ECO:0000256" key="4">
    <source>
        <dbReference type="SAM" id="Phobius"/>
    </source>
</evidence>
<protein>
    <submittedName>
        <fullName evidence="6">Exonuclease domain-containing protein</fullName>
    </submittedName>
</protein>
<dbReference type="InterPro" id="IPR013520">
    <property type="entry name" value="Ribonucl_H"/>
</dbReference>
<accession>A0ABW4ZPV7</accession>
<dbReference type="Pfam" id="PF00929">
    <property type="entry name" value="RNase_T"/>
    <property type="match status" value="1"/>
</dbReference>
<dbReference type="SUPFAM" id="SSF53098">
    <property type="entry name" value="Ribonuclease H-like"/>
    <property type="match status" value="1"/>
</dbReference>
<keyword evidence="4" id="KW-1133">Transmembrane helix</keyword>
<keyword evidence="1" id="KW-0540">Nuclease</keyword>
<feature type="domain" description="Exonuclease" evidence="5">
    <location>
        <begin position="4"/>
        <end position="190"/>
    </location>
</feature>
<keyword evidence="4" id="KW-0812">Transmembrane</keyword>
<name>A0ABW4ZPV7_9SPHI</name>
<evidence type="ECO:0000256" key="2">
    <source>
        <dbReference type="ARBA" id="ARBA00022801"/>
    </source>
</evidence>
<proteinExistence type="predicted"/>
<evidence type="ECO:0000256" key="3">
    <source>
        <dbReference type="ARBA" id="ARBA00022839"/>
    </source>
</evidence>
<feature type="transmembrane region" description="Helical" evidence="4">
    <location>
        <begin position="211"/>
        <end position="230"/>
    </location>
</feature>
<dbReference type="GO" id="GO:0004527">
    <property type="term" value="F:exonuclease activity"/>
    <property type="evidence" value="ECO:0007669"/>
    <property type="project" value="UniProtKB-KW"/>
</dbReference>
<dbReference type="CDD" id="cd06127">
    <property type="entry name" value="DEDDh"/>
    <property type="match status" value="1"/>
</dbReference>
<gene>
    <name evidence="6" type="ORF">ACFSJU_14560</name>
</gene>
<dbReference type="Proteomes" id="UP001597387">
    <property type="component" value="Unassembled WGS sequence"/>
</dbReference>
<dbReference type="Gene3D" id="3.30.420.10">
    <property type="entry name" value="Ribonuclease H-like superfamily/Ribonuclease H"/>
    <property type="match status" value="1"/>
</dbReference>
<dbReference type="EMBL" id="JBHUHZ010000002">
    <property type="protein sequence ID" value="MFD2163629.1"/>
    <property type="molecule type" value="Genomic_DNA"/>
</dbReference>
<dbReference type="RefSeq" id="WP_255900564.1">
    <property type="nucleotide sequence ID" value="NZ_JAFMZO010000002.1"/>
</dbReference>
<keyword evidence="4" id="KW-0472">Membrane</keyword>
<sequence length="238" mass="27439">MRDYLLFLDTEATGLPRKWNLPYSDSSNWPSAVQISWLVFKNDGSLVKSENHFIKNRDVELNPSAVKVHGITRDYLDTHGEERASVLELFSEDLMQYQPMVIGHFMEFDFHVTSADFFRCGLSNPLDSLPQCCTMLASSVYTRDPSVSYLRLSELYTTLFNTKLENPHDALVDAKATAECFFELLKRGDINDEKIEIQQIRAKNQTTDQTFPWIMSVFITLFLVLLITLWKETNALSF</sequence>
<evidence type="ECO:0000256" key="1">
    <source>
        <dbReference type="ARBA" id="ARBA00022722"/>
    </source>
</evidence>
<dbReference type="SMART" id="SM00479">
    <property type="entry name" value="EXOIII"/>
    <property type="match status" value="1"/>
</dbReference>
<comment type="caution">
    <text evidence="6">The sequence shown here is derived from an EMBL/GenBank/DDBJ whole genome shotgun (WGS) entry which is preliminary data.</text>
</comment>
<evidence type="ECO:0000259" key="5">
    <source>
        <dbReference type="SMART" id="SM00479"/>
    </source>
</evidence>
<reference evidence="7" key="1">
    <citation type="journal article" date="2019" name="Int. J. Syst. Evol. Microbiol.">
        <title>The Global Catalogue of Microorganisms (GCM) 10K type strain sequencing project: providing services to taxonomists for standard genome sequencing and annotation.</title>
        <authorList>
            <consortium name="The Broad Institute Genomics Platform"/>
            <consortium name="The Broad Institute Genome Sequencing Center for Infectious Disease"/>
            <person name="Wu L."/>
            <person name="Ma J."/>
        </authorList>
    </citation>
    <scope>NUCLEOTIDE SEQUENCE [LARGE SCALE GENOMIC DNA]</scope>
    <source>
        <strain evidence="7">KCTC 42217</strain>
    </source>
</reference>
<keyword evidence="2" id="KW-0378">Hydrolase</keyword>
<dbReference type="PANTHER" id="PTHR30231:SF4">
    <property type="entry name" value="PROTEIN NEN2"/>
    <property type="match status" value="1"/>
</dbReference>